<evidence type="ECO:0000313" key="2">
    <source>
        <dbReference type="Proteomes" id="UP000046393"/>
    </source>
</evidence>
<reference evidence="3" key="1">
    <citation type="submission" date="2017-02" db="UniProtKB">
        <authorList>
            <consortium name="WormBaseParasite"/>
        </authorList>
    </citation>
    <scope>IDENTIFICATION</scope>
</reference>
<proteinExistence type="predicted"/>
<feature type="domain" description="BTB" evidence="1">
    <location>
        <begin position="29"/>
        <end position="145"/>
    </location>
</feature>
<sequence>MIKFLFCFRSPTKKIRQVSKVYSYLSPQCQHEGCSATIFVEDTKFLVCKQQLSHVSDYFRSLFMANRSIPISGASQNSLNEYSIVVSSFTHPPPALQFKWFLESIIQAPILRDITDDTLEALMRLSKRFRAQGLEMRCARYIKENVNKKSPMVALCWLNWALKHKFDKATHDACLPRVATSSLNCLEEHRTMITEKLLADLFAAKLRAVYAQAVNVFQTIHTMDHFYMDVDRCPRCGRQREQNRVRIYVSPCKRTIGCERCFRDRDCDIISRDPGSYQAFYRCSHGLIPLNDHTPDCQCQVSLLATQLSDLCLEQNDTNDRENN</sequence>
<evidence type="ECO:0000313" key="3">
    <source>
        <dbReference type="WBParaSite" id="SMUV_0001106301-mRNA-1"/>
    </source>
</evidence>
<protein>
    <submittedName>
        <fullName evidence="3">BTB domain-containing protein</fullName>
    </submittedName>
</protein>
<dbReference type="PANTHER" id="PTHR22743">
    <property type="entry name" value="MEPRIN/TRAF-LIKE MATH FAMILY-C.ELEGANS"/>
    <property type="match status" value="1"/>
</dbReference>
<dbReference type="InterPro" id="IPR000210">
    <property type="entry name" value="BTB/POZ_dom"/>
</dbReference>
<dbReference type="InterPro" id="IPR011333">
    <property type="entry name" value="SKP1/BTB/POZ_sf"/>
</dbReference>
<accession>A0A0N5B1B1</accession>
<dbReference type="Gene3D" id="3.30.710.10">
    <property type="entry name" value="Potassium Channel Kv1.1, Chain A"/>
    <property type="match status" value="1"/>
</dbReference>
<dbReference type="InterPro" id="IPR052664">
    <property type="entry name" value="BTB-MATH_domain_protein"/>
</dbReference>
<dbReference type="PANTHER" id="PTHR22743:SF171">
    <property type="entry name" value="BTB DOMAIN-CONTAINING PROTEIN"/>
    <property type="match status" value="1"/>
</dbReference>
<dbReference type="AlphaFoldDB" id="A0A0N5B1B1"/>
<dbReference type="WBParaSite" id="SMUV_0001106301-mRNA-1">
    <property type="protein sequence ID" value="SMUV_0001106301-mRNA-1"/>
    <property type="gene ID" value="SMUV_0001106301"/>
</dbReference>
<dbReference type="Proteomes" id="UP000046393">
    <property type="component" value="Unplaced"/>
</dbReference>
<dbReference type="Pfam" id="PF00651">
    <property type="entry name" value="BTB"/>
    <property type="match status" value="1"/>
</dbReference>
<dbReference type="SUPFAM" id="SSF54695">
    <property type="entry name" value="POZ domain"/>
    <property type="match status" value="1"/>
</dbReference>
<name>A0A0N5B1B1_9BILA</name>
<evidence type="ECO:0000259" key="1">
    <source>
        <dbReference type="Pfam" id="PF00651"/>
    </source>
</evidence>
<organism evidence="2 3">
    <name type="scientific">Syphacia muris</name>
    <dbReference type="NCBI Taxonomy" id="451379"/>
    <lineage>
        <taxon>Eukaryota</taxon>
        <taxon>Metazoa</taxon>
        <taxon>Ecdysozoa</taxon>
        <taxon>Nematoda</taxon>
        <taxon>Chromadorea</taxon>
        <taxon>Rhabditida</taxon>
        <taxon>Spirurina</taxon>
        <taxon>Oxyuridomorpha</taxon>
        <taxon>Oxyuroidea</taxon>
        <taxon>Oxyuridae</taxon>
        <taxon>Syphacia</taxon>
    </lineage>
</organism>
<keyword evidence="2" id="KW-1185">Reference proteome</keyword>